<dbReference type="SUPFAM" id="SSF51306">
    <property type="entry name" value="LexA/Signal peptidase"/>
    <property type="match status" value="1"/>
</dbReference>
<accession>A0A0M2SS36</accession>
<dbReference type="EC" id="3.4.21.89" evidence="3"/>
<dbReference type="AlphaFoldDB" id="A0A0M2SS36"/>
<dbReference type="PROSITE" id="PS00761">
    <property type="entry name" value="SPASE_I_3"/>
    <property type="match status" value="1"/>
</dbReference>
<dbReference type="PATRIC" id="fig|1408103.3.peg.4211"/>
<dbReference type="GO" id="GO:0005886">
    <property type="term" value="C:plasma membrane"/>
    <property type="evidence" value="ECO:0007669"/>
    <property type="project" value="UniProtKB-SubCell"/>
</dbReference>
<comment type="similarity">
    <text evidence="3">Belongs to the peptidase S26 family.</text>
</comment>
<evidence type="ECO:0000259" key="4">
    <source>
        <dbReference type="Pfam" id="PF10502"/>
    </source>
</evidence>
<evidence type="ECO:0000256" key="2">
    <source>
        <dbReference type="ARBA" id="ARBA00022801"/>
    </source>
</evidence>
<dbReference type="PANTHER" id="PTHR43390:SF8">
    <property type="entry name" value="SIGNAL PEPTIDASE I"/>
    <property type="match status" value="1"/>
</dbReference>
<dbReference type="Pfam" id="PF10502">
    <property type="entry name" value="Peptidase_S26"/>
    <property type="match status" value="1"/>
</dbReference>
<dbReference type="Gene3D" id="2.10.109.10">
    <property type="entry name" value="Umud Fragment, subunit A"/>
    <property type="match status" value="1"/>
</dbReference>
<keyword evidence="2 3" id="KW-0378">Hydrolase</keyword>
<evidence type="ECO:0000256" key="3">
    <source>
        <dbReference type="RuleBase" id="RU362042"/>
    </source>
</evidence>
<evidence type="ECO:0000313" key="5">
    <source>
        <dbReference type="EMBL" id="KKK36506.1"/>
    </source>
</evidence>
<dbReference type="Proteomes" id="UP000034166">
    <property type="component" value="Unassembled WGS sequence"/>
</dbReference>
<dbReference type="OrthoDB" id="9802919at2"/>
<comment type="subcellular location">
    <subcellularLocation>
        <location evidence="1">Cell membrane</location>
        <topology evidence="1">Single-pass type II membrane protein</topology>
    </subcellularLocation>
    <subcellularLocation>
        <location evidence="3">Membrane</location>
        <topology evidence="3">Single-pass type II membrane protein</topology>
    </subcellularLocation>
</comment>
<sequence>MMQQSQETAVGNETVPKGQLFVLGDNRRYSTDSRHIGAIPLEKVIGTTNIVFFPISKMKMILLRIIASF</sequence>
<feature type="domain" description="Peptidase S26" evidence="4">
    <location>
        <begin position="6"/>
        <end position="52"/>
    </location>
</feature>
<comment type="catalytic activity">
    <reaction evidence="3">
        <text>Cleavage of hydrophobic, N-terminal signal or leader sequences from secreted and periplasmic proteins.</text>
        <dbReference type="EC" id="3.4.21.89"/>
    </reaction>
</comment>
<dbReference type="InterPro" id="IPR036286">
    <property type="entry name" value="LexA/Signal_pep-like_sf"/>
</dbReference>
<dbReference type="EMBL" id="LAYY01000029">
    <property type="protein sequence ID" value="KKK36506.1"/>
    <property type="molecule type" value="Genomic_DNA"/>
</dbReference>
<organism evidence="5 6">
    <name type="scientific">Mesobacillus campisalis</name>
    <dbReference type="NCBI Taxonomy" id="1408103"/>
    <lineage>
        <taxon>Bacteria</taxon>
        <taxon>Bacillati</taxon>
        <taxon>Bacillota</taxon>
        <taxon>Bacilli</taxon>
        <taxon>Bacillales</taxon>
        <taxon>Bacillaceae</taxon>
        <taxon>Mesobacillus</taxon>
    </lineage>
</organism>
<proteinExistence type="inferred from homology"/>
<reference evidence="5 6" key="1">
    <citation type="submission" date="2015-04" db="EMBL/GenBank/DDBJ databases">
        <title>Taxonomic description and genome sequence of Bacillus campisalis sp. nov., a novel member of the genus Bacillus isolated from solar saltern.</title>
        <authorList>
            <person name="Mathan Kumar R."/>
            <person name="Kaur G."/>
            <person name="Kumar A."/>
            <person name="Singh N.K."/>
            <person name="Kaur N."/>
            <person name="Kumar N."/>
            <person name="Mayilraj S."/>
        </authorList>
    </citation>
    <scope>NUCLEOTIDE SEQUENCE [LARGE SCALE GENOMIC DNA]</scope>
    <source>
        <strain evidence="5 6">SA2-6</strain>
    </source>
</reference>
<dbReference type="GO" id="GO:0006465">
    <property type="term" value="P:signal peptide processing"/>
    <property type="evidence" value="ECO:0007669"/>
    <property type="project" value="InterPro"/>
</dbReference>
<keyword evidence="3" id="KW-0645">Protease</keyword>
<evidence type="ECO:0000256" key="1">
    <source>
        <dbReference type="ARBA" id="ARBA00004401"/>
    </source>
</evidence>
<name>A0A0M2SS36_9BACI</name>
<protein>
    <recommendedName>
        <fullName evidence="3">Signal peptidase I</fullName>
        <ecNumber evidence="3">3.4.21.89</ecNumber>
    </recommendedName>
</protein>
<keyword evidence="6" id="KW-1185">Reference proteome</keyword>
<dbReference type="InterPro" id="IPR019533">
    <property type="entry name" value="Peptidase_S26"/>
</dbReference>
<dbReference type="InterPro" id="IPR000223">
    <property type="entry name" value="Pept_S26A_signal_pept_1"/>
</dbReference>
<dbReference type="CDD" id="cd06530">
    <property type="entry name" value="S26_SPase_I"/>
    <property type="match status" value="1"/>
</dbReference>
<dbReference type="GO" id="GO:0004252">
    <property type="term" value="F:serine-type endopeptidase activity"/>
    <property type="evidence" value="ECO:0007669"/>
    <property type="project" value="InterPro"/>
</dbReference>
<dbReference type="PANTHER" id="PTHR43390">
    <property type="entry name" value="SIGNAL PEPTIDASE I"/>
    <property type="match status" value="1"/>
</dbReference>
<dbReference type="NCBIfam" id="TIGR02227">
    <property type="entry name" value="sigpep_I_bact"/>
    <property type="match status" value="1"/>
</dbReference>
<gene>
    <name evidence="5" type="ORF">WQ57_19015</name>
</gene>
<dbReference type="InterPro" id="IPR019758">
    <property type="entry name" value="Pept_S26A_signal_pept_1_CS"/>
</dbReference>
<comment type="caution">
    <text evidence="5">The sequence shown here is derived from an EMBL/GenBank/DDBJ whole genome shotgun (WGS) entry which is preliminary data.</text>
</comment>
<dbReference type="GO" id="GO:0009003">
    <property type="term" value="F:signal peptidase activity"/>
    <property type="evidence" value="ECO:0007669"/>
    <property type="project" value="UniProtKB-EC"/>
</dbReference>
<evidence type="ECO:0000313" key="6">
    <source>
        <dbReference type="Proteomes" id="UP000034166"/>
    </source>
</evidence>